<organism evidence="1 2">
    <name type="scientific">Synoicihabitans lomoniglobus</name>
    <dbReference type="NCBI Taxonomy" id="2909285"/>
    <lineage>
        <taxon>Bacteria</taxon>
        <taxon>Pseudomonadati</taxon>
        <taxon>Verrucomicrobiota</taxon>
        <taxon>Opitutia</taxon>
        <taxon>Opitutales</taxon>
        <taxon>Opitutaceae</taxon>
        <taxon>Synoicihabitans</taxon>
    </lineage>
</organism>
<dbReference type="EMBL" id="CP119075">
    <property type="protein sequence ID" value="WED65039.1"/>
    <property type="molecule type" value="Genomic_DNA"/>
</dbReference>
<dbReference type="Proteomes" id="UP001218638">
    <property type="component" value="Chromosome"/>
</dbReference>
<dbReference type="Gene3D" id="2.60.40.10">
    <property type="entry name" value="Immunoglobulins"/>
    <property type="match status" value="1"/>
</dbReference>
<gene>
    <name evidence="1" type="ORF">PXH66_22040</name>
</gene>
<evidence type="ECO:0000313" key="1">
    <source>
        <dbReference type="EMBL" id="WED65039.1"/>
    </source>
</evidence>
<reference evidence="1" key="1">
    <citation type="submission" date="2023-03" db="EMBL/GenBank/DDBJ databases">
        <title>Lomoglobus Profundus gen. nov., sp. nov., a novel member of the phylum Verrucomicrobia, isolated from deep-marine sediment of South China Sea.</title>
        <authorList>
            <person name="Ahmad T."/>
            <person name="Ishaq S.E."/>
            <person name="Wang F."/>
        </authorList>
    </citation>
    <scope>NUCLEOTIDE SEQUENCE</scope>
    <source>
        <strain evidence="1">LMO-M01</strain>
    </source>
</reference>
<name>A0AAE9ZXP0_9BACT</name>
<keyword evidence="2" id="KW-1185">Reference proteome</keyword>
<protein>
    <submittedName>
        <fullName evidence="1">DUF1573 domain-containing protein</fullName>
    </submittedName>
</protein>
<dbReference type="KEGG" id="slom:PXH66_22040"/>
<sequence length="230" mass="25521">MRVRTIPSRPAWLILLGLAVVAEICRAGELSWEPRELTLDVALEQQVVQADFKATNLGADPVRIEEIVTSCGCMAVECESYTVAPAETVTVSVLFDVSDTVGSPQRRLVVKHTGREAHTDALSVLIRVPPGADLSREILTWDGPNDVTEKSLDITTAADLPLSRVWIEEPLATGRAVELRLTEVETSRHYRLYARPTDMADGQMHPVKVWLNYVNGAKKPRYVYLQMWGG</sequence>
<accession>A0AAE9ZXP0</accession>
<dbReference type="InterPro" id="IPR013783">
    <property type="entry name" value="Ig-like_fold"/>
</dbReference>
<evidence type="ECO:0000313" key="2">
    <source>
        <dbReference type="Proteomes" id="UP001218638"/>
    </source>
</evidence>
<proteinExistence type="predicted"/>
<dbReference type="AlphaFoldDB" id="A0AAE9ZXP0"/>
<dbReference type="Pfam" id="PF07610">
    <property type="entry name" value="DUF1573"/>
    <property type="match status" value="1"/>
</dbReference>
<dbReference type="RefSeq" id="WP_330932158.1">
    <property type="nucleotide sequence ID" value="NZ_CP119075.1"/>
</dbReference>
<dbReference type="InterPro" id="IPR011467">
    <property type="entry name" value="DUF1573"/>
</dbReference>